<reference evidence="5" key="1">
    <citation type="journal article" date="2017" name="bioRxiv">
        <title>Comparative analysis of the genomes of Stylophora pistillata and Acropora digitifera provides evidence for extensive differences between species of corals.</title>
        <authorList>
            <person name="Voolstra C.R."/>
            <person name="Li Y."/>
            <person name="Liew Y.J."/>
            <person name="Baumgarten S."/>
            <person name="Zoccola D."/>
            <person name="Flot J.-F."/>
            <person name="Tambutte S."/>
            <person name="Allemand D."/>
            <person name="Aranda M."/>
        </authorList>
    </citation>
    <scope>NUCLEOTIDE SEQUENCE [LARGE SCALE GENOMIC DNA]</scope>
</reference>
<dbReference type="Pfam" id="PF18738">
    <property type="entry name" value="HEPN_DZIP3"/>
    <property type="match status" value="1"/>
</dbReference>
<accession>A0A2B4SZN8</accession>
<dbReference type="OrthoDB" id="5956939at2759"/>
<dbReference type="InterPro" id="IPR011047">
    <property type="entry name" value="Quinoprotein_ADH-like_sf"/>
</dbReference>
<feature type="repeat" description="WD" evidence="2">
    <location>
        <begin position="1245"/>
        <end position="1270"/>
    </location>
</feature>
<dbReference type="InterPro" id="IPR007111">
    <property type="entry name" value="NACHT_NTPase"/>
</dbReference>
<proteinExistence type="predicted"/>
<dbReference type="SUPFAM" id="SSF52540">
    <property type="entry name" value="P-loop containing nucleoside triphosphate hydrolases"/>
    <property type="match status" value="1"/>
</dbReference>
<keyword evidence="2" id="KW-0853">WD repeat</keyword>
<evidence type="ECO:0000256" key="2">
    <source>
        <dbReference type="PROSITE-ProRule" id="PRU00221"/>
    </source>
</evidence>
<evidence type="ECO:0000259" key="3">
    <source>
        <dbReference type="PROSITE" id="PS50837"/>
    </source>
</evidence>
<protein>
    <submittedName>
        <fullName evidence="4">E3 ubiquitin-protein ligase DZIP3</fullName>
    </submittedName>
</protein>
<dbReference type="PANTHER" id="PTHR10039:SF17">
    <property type="entry name" value="FUNGAL STAND N-TERMINAL GOODBYE DOMAIN-CONTAINING PROTEIN-RELATED"/>
    <property type="match status" value="1"/>
</dbReference>
<dbReference type="Proteomes" id="UP000225706">
    <property type="component" value="Unassembled WGS sequence"/>
</dbReference>
<dbReference type="InterPro" id="IPR056884">
    <property type="entry name" value="NPHP3-like_N"/>
</dbReference>
<dbReference type="PROSITE" id="PS50837">
    <property type="entry name" value="NACHT"/>
    <property type="match status" value="1"/>
</dbReference>
<gene>
    <name evidence="4" type="primary">DZIP3</name>
    <name evidence="4" type="ORF">AWC38_SpisGene454</name>
</gene>
<dbReference type="SMART" id="SM00320">
    <property type="entry name" value="WD40"/>
    <property type="match status" value="5"/>
</dbReference>
<organism evidence="4 5">
    <name type="scientific">Stylophora pistillata</name>
    <name type="common">Smooth cauliflower coral</name>
    <dbReference type="NCBI Taxonomy" id="50429"/>
    <lineage>
        <taxon>Eukaryota</taxon>
        <taxon>Metazoa</taxon>
        <taxon>Cnidaria</taxon>
        <taxon>Anthozoa</taxon>
        <taxon>Hexacorallia</taxon>
        <taxon>Scleractinia</taxon>
        <taxon>Astrocoeniina</taxon>
        <taxon>Pocilloporidae</taxon>
        <taxon>Stylophora</taxon>
    </lineage>
</organism>
<evidence type="ECO:0000313" key="5">
    <source>
        <dbReference type="Proteomes" id="UP000225706"/>
    </source>
</evidence>
<dbReference type="Pfam" id="PF00400">
    <property type="entry name" value="WD40"/>
    <property type="match status" value="2"/>
</dbReference>
<dbReference type="InterPro" id="IPR001680">
    <property type="entry name" value="WD40_rpt"/>
</dbReference>
<evidence type="ECO:0000313" key="4">
    <source>
        <dbReference type="EMBL" id="PFX34639.1"/>
    </source>
</evidence>
<dbReference type="InterPro" id="IPR041249">
    <property type="entry name" value="HEPN_DZIP3"/>
</dbReference>
<name>A0A2B4SZN8_STYPI</name>
<dbReference type="PANTHER" id="PTHR10039">
    <property type="entry name" value="AMELOGENIN"/>
    <property type="match status" value="1"/>
</dbReference>
<sequence length="1361" mass="154229">MVWSHQLVPLKRVDVFGSSKEEAGGSYFYLTMAHSLEITNDTLFGMKLNTLLINRGTAALRRVFDSYVPPPQLQTFLIGKEAVIRRLKREGKINKSQWDKLYPAPAVGTPASKYFDISLLYVLLRNVCRMPAPATGWGAKPAPTDRSVGAAVLKIHWYRNWYSHATIFEIDEASFQSSWKEIADAVQSLGEDPSRVENLRAAPLSVSICMERLAKFDFTGEVHFYTSKYHPGTREWVFSHVESWFQNRMSDSRVLIITGNAGMGKSVIVAQLCSNMKKRSVLGGMHFCQHNNQRRRKPELMVQSLARHLCDNLPGFKDILAGQLTCLNPTDLTTMNVEELFTHVLQEPSNMMADPGMNILLVVDAVDECEHQGRNELFDVISTQFHKLPSWIKFVVTGRTEQAMMDKLAHFNPFVLHPSDEKNEKDIKLFFEESLKNLVPKTSIEQNVNRLVSQAEGLMLYAHFVIKYVEDQKNTPTPSNLSSIFPRGITSVYEQYIDRLQMDLGVGKERFFDFLSSLVAARSPLPATMASRILGLCLDIDDGWSQFQKMSESISRLLPIRDGCIDVFHKSLVDWLSHPELYGKHRFTVKISEGNVVLSKECERTYSSIKERQDVPVEYSHEEKYALQHGTYHFTALPKLDESQKNRVFCHACRLELLYAKLQSKVCDVFSLIEELQNVKPFLKLSGDDSKEVSDCITCLRRHPYLLMENPNMIFQLLANDAETIAISLEACSVMSQTKYHHPLRLEVVNRSQTTDPVITKFRCKTYVNCCDVWIQGENTLLVCGCGEGFVHMFSVETGREHWKCQSDVIDIWQTEEERCNYCFLVPQHEVVLHGRFDKALTFTGESKVLFPENKHTFIDACISQDRKTMVTRETHVTNSLMIWELEGGELASKLELPTKSIACCALSLCEQYAISGSFDRGVSLWNLNVSDYNYQQNALGNKEPLTVDCLSGSEGNSQFVLLNSSKKQSLTFCELLANEFKSSEPRYINLGSTHRSLGVSSRGECLYVCGESRQLHCLGLPFAVRIALISKRTKWTYAKEVDTERVLLKDSDTVYMCRTLENKSSEEMAACGVMAISFSADGQHLYVLYKVGMSVYEASSGRWLRSNPSIQAKSFALSPSEDFILLQKGDRFELWGSDLQQRVKSLEHPTTPQRFVSYLDNDLVFFLSRSGQIQVWNLNESTFREIKGPKQSLIECCDIFVFKQEDDGVSHFRLLCCDRQSGLTLYDTVKANHIKQPVPEEEIVRCCKFSFDGRCIATGHIDGSLKLWDGRRLELKKRLSCGDSLVIGCGYLEQDLGDTVATVSESGTLRVWDAFSGSQLGSIKFESNICKIVASPVKAQVCIALEGKFVIVNGHRLEFD</sequence>
<dbReference type="Pfam" id="PF24883">
    <property type="entry name" value="NPHP3_N"/>
    <property type="match status" value="1"/>
</dbReference>
<dbReference type="EMBL" id="LSMT01000003">
    <property type="protein sequence ID" value="PFX34639.1"/>
    <property type="molecule type" value="Genomic_DNA"/>
</dbReference>
<dbReference type="Gene3D" id="2.130.10.10">
    <property type="entry name" value="YVTN repeat-like/Quinoprotein amine dehydrogenase"/>
    <property type="match status" value="2"/>
</dbReference>
<keyword evidence="5" id="KW-1185">Reference proteome</keyword>
<feature type="domain" description="NACHT" evidence="3">
    <location>
        <begin position="253"/>
        <end position="400"/>
    </location>
</feature>
<dbReference type="InterPro" id="IPR027417">
    <property type="entry name" value="P-loop_NTPase"/>
</dbReference>
<evidence type="ECO:0000256" key="1">
    <source>
        <dbReference type="ARBA" id="ARBA00022737"/>
    </source>
</evidence>
<comment type="caution">
    <text evidence="4">The sequence shown here is derived from an EMBL/GenBank/DDBJ whole genome shotgun (WGS) entry which is preliminary data.</text>
</comment>
<dbReference type="PROSITE" id="PS50082">
    <property type="entry name" value="WD_REPEATS_2"/>
    <property type="match status" value="1"/>
</dbReference>
<dbReference type="Gene3D" id="3.40.50.300">
    <property type="entry name" value="P-loop containing nucleotide triphosphate hydrolases"/>
    <property type="match status" value="1"/>
</dbReference>
<dbReference type="InterPro" id="IPR015943">
    <property type="entry name" value="WD40/YVTN_repeat-like_dom_sf"/>
</dbReference>
<dbReference type="SUPFAM" id="SSF50998">
    <property type="entry name" value="Quinoprotein alcohol dehydrogenase-like"/>
    <property type="match status" value="1"/>
</dbReference>
<keyword evidence="1" id="KW-0677">Repeat</keyword>